<dbReference type="CDD" id="cd18137">
    <property type="entry name" value="HLD_clamp_pol_III_gamma_tau"/>
    <property type="match status" value="1"/>
</dbReference>
<keyword evidence="5" id="KW-0479">Metal-binding</keyword>
<evidence type="ECO:0000256" key="1">
    <source>
        <dbReference type="ARBA" id="ARBA00006360"/>
    </source>
</evidence>
<dbReference type="Pfam" id="PF12362">
    <property type="entry name" value="DUF3646"/>
    <property type="match status" value="1"/>
</dbReference>
<dbReference type="Pfam" id="PF12169">
    <property type="entry name" value="DNA_pol3_gamma3"/>
    <property type="match status" value="1"/>
</dbReference>
<evidence type="ECO:0000256" key="3">
    <source>
        <dbReference type="ARBA" id="ARBA00022695"/>
    </source>
</evidence>
<feature type="compositionally biased region" description="Polar residues" evidence="12">
    <location>
        <begin position="430"/>
        <end position="442"/>
    </location>
</feature>
<dbReference type="SUPFAM" id="SSF52540">
    <property type="entry name" value="P-loop containing nucleoside triphosphate hydrolases"/>
    <property type="match status" value="1"/>
</dbReference>
<dbReference type="EMBL" id="BMYV01000001">
    <property type="protein sequence ID" value="GGX65057.1"/>
    <property type="molecule type" value="Genomic_DNA"/>
</dbReference>
<dbReference type="Gene3D" id="1.10.8.60">
    <property type="match status" value="1"/>
</dbReference>
<dbReference type="Gene3D" id="3.40.50.300">
    <property type="entry name" value="P-loop containing nucleotide triphosphate hydrolases"/>
    <property type="match status" value="1"/>
</dbReference>
<gene>
    <name evidence="11 14" type="primary">dnaX</name>
    <name evidence="14" type="ORF">GCM10011309_14150</name>
</gene>
<evidence type="ECO:0000256" key="5">
    <source>
        <dbReference type="ARBA" id="ARBA00022723"/>
    </source>
</evidence>
<dbReference type="AlphaFoldDB" id="A0A918KIN6"/>
<keyword evidence="15" id="KW-1185">Reference proteome</keyword>
<dbReference type="CDD" id="cd00009">
    <property type="entry name" value="AAA"/>
    <property type="match status" value="1"/>
</dbReference>
<keyword evidence="6 11" id="KW-0547">Nucleotide-binding</keyword>
<dbReference type="Proteomes" id="UP000600865">
    <property type="component" value="Unassembled WGS sequence"/>
</dbReference>
<organism evidence="14 15">
    <name type="scientific">Litorimonas cladophorae</name>
    <dbReference type="NCBI Taxonomy" id="1220491"/>
    <lineage>
        <taxon>Bacteria</taxon>
        <taxon>Pseudomonadati</taxon>
        <taxon>Pseudomonadota</taxon>
        <taxon>Alphaproteobacteria</taxon>
        <taxon>Maricaulales</taxon>
        <taxon>Robiginitomaculaceae</taxon>
    </lineage>
</organism>
<evidence type="ECO:0000313" key="14">
    <source>
        <dbReference type="EMBL" id="GGX65057.1"/>
    </source>
</evidence>
<dbReference type="InterPro" id="IPR050238">
    <property type="entry name" value="DNA_Rep/Repair_Clamp_Loader"/>
</dbReference>
<evidence type="ECO:0000256" key="10">
    <source>
        <dbReference type="ARBA" id="ARBA00049244"/>
    </source>
</evidence>
<accession>A0A918KIN6</accession>
<dbReference type="EC" id="2.7.7.7" evidence="11"/>
<evidence type="ECO:0000256" key="8">
    <source>
        <dbReference type="ARBA" id="ARBA00022840"/>
    </source>
</evidence>
<evidence type="ECO:0000259" key="13">
    <source>
        <dbReference type="SMART" id="SM00382"/>
    </source>
</evidence>
<comment type="caution">
    <text evidence="14">The sequence shown here is derived from an EMBL/GenBank/DDBJ whole genome shotgun (WGS) entry which is preliminary data.</text>
</comment>
<evidence type="ECO:0000256" key="11">
    <source>
        <dbReference type="RuleBase" id="RU364063"/>
    </source>
</evidence>
<dbReference type="InterPro" id="IPR022754">
    <property type="entry name" value="DNA_pol_III_gamma-3"/>
</dbReference>
<dbReference type="SMART" id="SM00382">
    <property type="entry name" value="AAA"/>
    <property type="match status" value="1"/>
</dbReference>
<dbReference type="GO" id="GO:0005524">
    <property type="term" value="F:ATP binding"/>
    <property type="evidence" value="ECO:0007669"/>
    <property type="project" value="UniProtKB-KW"/>
</dbReference>
<dbReference type="InterPro" id="IPR045085">
    <property type="entry name" value="HLD_clamp_pol_III_gamma_tau"/>
</dbReference>
<dbReference type="InterPro" id="IPR008921">
    <property type="entry name" value="DNA_pol3_clamp-load_cplx_C"/>
</dbReference>
<dbReference type="SUPFAM" id="SSF48019">
    <property type="entry name" value="post-AAA+ oligomerization domain-like"/>
    <property type="match status" value="1"/>
</dbReference>
<sequence>MLKAMNDTASMFGEEESYQVLARKYRPSTFEDMIGQDAMVTTLKNAFAANRVAHAFMLTGVRGIGKTTTARLLARALNYETDTVKGPSVDLSERGEHCELIMSSSHMDVLEMDAASRTGVENMRELLDGVRYSPATARYKVYIIDEVHMLSAGAFNALLKTLEEPPDHAKFIFATTEIRKVPITVLSRCQRFDLRRVEATVLAEHLRGICGKEHVKISDEGLAMISRAAEGSVRDGLSLLDQAIVQAGLDGDEVTGEQVRTMLGLADRLRILDLFAMAAQGDTKGALLEMRAQYDDGADPAVVMRDLLDVCHEVSRAKTLGELAEFEMAPDQAQRMRELAETQSVGQLTRFWQVLSAAYNDVRQAPTPLAAAEMSLLKLSLAGQMPPPELAAAIIAQARKDQDDGGPGLPSISPAIGGGSNLGGSPVSHAVSTQAVSEQPSGGASAMMEAPKPVVPDAPAVEIGSFAEFVNALPDSQIKLKSDLERYVRLVNFKRGAISVNITDPRQNTLIGKIVKALQDMTGDLWIVSPSQEEGEAPLAQQRRSAVAAQDAEDRAHPAFSHPLMKNATELYIRDRAENVIHSDFPQKQND</sequence>
<dbReference type="FunFam" id="3.40.50.300:FF:000014">
    <property type="entry name" value="DNA polymerase III subunit gamma/tau"/>
    <property type="match status" value="1"/>
</dbReference>
<evidence type="ECO:0000313" key="15">
    <source>
        <dbReference type="Proteomes" id="UP000600865"/>
    </source>
</evidence>
<feature type="region of interest" description="Disordered" evidence="12">
    <location>
        <begin position="533"/>
        <end position="560"/>
    </location>
</feature>
<evidence type="ECO:0000256" key="7">
    <source>
        <dbReference type="ARBA" id="ARBA00022833"/>
    </source>
</evidence>
<dbReference type="InterPro" id="IPR022107">
    <property type="entry name" value="DNA_pol_III_gamma/tau_C"/>
</dbReference>
<evidence type="ECO:0000256" key="4">
    <source>
        <dbReference type="ARBA" id="ARBA00022705"/>
    </source>
</evidence>
<dbReference type="GO" id="GO:0009360">
    <property type="term" value="C:DNA polymerase III complex"/>
    <property type="evidence" value="ECO:0007669"/>
    <property type="project" value="InterPro"/>
</dbReference>
<proteinExistence type="inferred from homology"/>
<reference evidence="14 15" key="1">
    <citation type="journal article" date="2014" name="Int. J. Syst. Evol. Microbiol.">
        <title>Complete genome sequence of Corynebacterium casei LMG S-19264T (=DSM 44701T), isolated from a smear-ripened cheese.</title>
        <authorList>
            <consortium name="US DOE Joint Genome Institute (JGI-PGF)"/>
            <person name="Walter F."/>
            <person name="Albersmeier A."/>
            <person name="Kalinowski J."/>
            <person name="Ruckert C."/>
        </authorList>
    </citation>
    <scope>NUCLEOTIDE SEQUENCE [LARGE SCALE GENOMIC DNA]</scope>
    <source>
        <strain evidence="14 15">KCTC 23968</strain>
    </source>
</reference>
<evidence type="ECO:0000256" key="9">
    <source>
        <dbReference type="ARBA" id="ARBA00022932"/>
    </source>
</evidence>
<dbReference type="GO" id="GO:0003887">
    <property type="term" value="F:DNA-directed DNA polymerase activity"/>
    <property type="evidence" value="ECO:0007669"/>
    <property type="project" value="UniProtKB-KW"/>
</dbReference>
<dbReference type="PANTHER" id="PTHR11669">
    <property type="entry name" value="REPLICATION FACTOR C / DNA POLYMERASE III GAMMA-TAU SUBUNIT"/>
    <property type="match status" value="1"/>
</dbReference>
<dbReference type="GO" id="GO:0003677">
    <property type="term" value="F:DNA binding"/>
    <property type="evidence" value="ECO:0007669"/>
    <property type="project" value="InterPro"/>
</dbReference>
<feature type="domain" description="AAA+ ATPase" evidence="13">
    <location>
        <begin position="52"/>
        <end position="198"/>
    </location>
</feature>
<keyword evidence="3 11" id="KW-0548">Nucleotidyltransferase</keyword>
<keyword evidence="8 11" id="KW-0067">ATP-binding</keyword>
<dbReference type="InterPro" id="IPR012763">
    <property type="entry name" value="DNA_pol_III_sug/sutau_N"/>
</dbReference>
<evidence type="ECO:0000256" key="2">
    <source>
        <dbReference type="ARBA" id="ARBA00022679"/>
    </source>
</evidence>
<dbReference type="NCBIfam" id="TIGR02397">
    <property type="entry name" value="dnaX_nterm"/>
    <property type="match status" value="1"/>
</dbReference>
<keyword evidence="4 11" id="KW-0235">DNA replication</keyword>
<dbReference type="Pfam" id="PF13177">
    <property type="entry name" value="DNA_pol3_delta2"/>
    <property type="match status" value="1"/>
</dbReference>
<dbReference type="InterPro" id="IPR003593">
    <property type="entry name" value="AAA+_ATPase"/>
</dbReference>
<name>A0A918KIN6_9PROT</name>
<keyword evidence="9 11" id="KW-0239">DNA-directed DNA polymerase</keyword>
<comment type="catalytic activity">
    <reaction evidence="10 11">
        <text>DNA(n) + a 2'-deoxyribonucleoside 5'-triphosphate = DNA(n+1) + diphosphate</text>
        <dbReference type="Rhea" id="RHEA:22508"/>
        <dbReference type="Rhea" id="RHEA-COMP:17339"/>
        <dbReference type="Rhea" id="RHEA-COMP:17340"/>
        <dbReference type="ChEBI" id="CHEBI:33019"/>
        <dbReference type="ChEBI" id="CHEBI:61560"/>
        <dbReference type="ChEBI" id="CHEBI:173112"/>
        <dbReference type="EC" id="2.7.7.7"/>
    </reaction>
</comment>
<comment type="similarity">
    <text evidence="1 11">Belongs to the DnaX/STICHEL family.</text>
</comment>
<dbReference type="FunFam" id="1.10.8.60:FF:000013">
    <property type="entry name" value="DNA polymerase III subunit gamma/tau"/>
    <property type="match status" value="1"/>
</dbReference>
<evidence type="ECO:0000256" key="6">
    <source>
        <dbReference type="ARBA" id="ARBA00022741"/>
    </source>
</evidence>
<feature type="region of interest" description="Disordered" evidence="12">
    <location>
        <begin position="399"/>
        <end position="451"/>
    </location>
</feature>
<keyword evidence="2 11" id="KW-0808">Transferase</keyword>
<dbReference type="Gene3D" id="1.20.272.10">
    <property type="match status" value="1"/>
</dbReference>
<dbReference type="PANTHER" id="PTHR11669:SF0">
    <property type="entry name" value="PROTEIN STICHEL-LIKE 2"/>
    <property type="match status" value="1"/>
</dbReference>
<evidence type="ECO:0000256" key="12">
    <source>
        <dbReference type="SAM" id="MobiDB-lite"/>
    </source>
</evidence>
<dbReference type="Pfam" id="PF22608">
    <property type="entry name" value="DNAX_ATPase_lid"/>
    <property type="match status" value="1"/>
</dbReference>
<comment type="subunit">
    <text evidence="11">DNA polymerase III contains a core (composed of alpha, epsilon and theta chains) that associates with a tau subunit. This core dimerizes to form the POLIII' complex. PolIII' associates with the gamma complex (composed of gamma, delta, delta', psi and chi chains) and with the beta chain to form the complete DNA polymerase III complex.</text>
</comment>
<dbReference type="GO" id="GO:0006261">
    <property type="term" value="P:DNA-templated DNA replication"/>
    <property type="evidence" value="ECO:0007669"/>
    <property type="project" value="TreeGrafter"/>
</dbReference>
<comment type="function">
    <text evidence="11">DNA polymerase III is a complex, multichain enzyme responsible for most of the replicative synthesis in bacteria. This DNA polymerase also exhibits 3' to 5' exonuclease activity.</text>
</comment>
<dbReference type="InterPro" id="IPR027417">
    <property type="entry name" value="P-loop_NTPase"/>
</dbReference>
<dbReference type="GO" id="GO:0046872">
    <property type="term" value="F:metal ion binding"/>
    <property type="evidence" value="ECO:0007669"/>
    <property type="project" value="UniProtKB-KW"/>
</dbReference>
<protein>
    <recommendedName>
        <fullName evidence="11">DNA polymerase III subunit gamma/tau</fullName>
        <ecNumber evidence="11">2.7.7.7</ecNumber>
    </recommendedName>
</protein>
<keyword evidence="7" id="KW-0862">Zinc</keyword>
<dbReference type="NCBIfam" id="NF006585">
    <property type="entry name" value="PRK09111.1"/>
    <property type="match status" value="1"/>
</dbReference>